<evidence type="ECO:0000256" key="4">
    <source>
        <dbReference type="ARBA" id="ARBA00023002"/>
    </source>
</evidence>
<accession>A0A1J5IXE0</accession>
<dbReference type="GO" id="GO:0042802">
    <property type="term" value="F:identical protein binding"/>
    <property type="evidence" value="ECO:0007669"/>
    <property type="project" value="UniProtKB-ARBA"/>
</dbReference>
<feature type="binding site" evidence="6">
    <location>
        <position position="50"/>
    </location>
    <ligand>
        <name>Fe cation</name>
        <dbReference type="ChEBI" id="CHEBI:24875"/>
        <label>1</label>
    </ligand>
</feature>
<dbReference type="InterPro" id="IPR008331">
    <property type="entry name" value="Ferritin_DPS_dom"/>
</dbReference>
<keyword evidence="4" id="KW-0560">Oxidoreductase</keyword>
<dbReference type="Pfam" id="PF00210">
    <property type="entry name" value="Ferritin"/>
    <property type="match status" value="1"/>
</dbReference>
<dbReference type="CDD" id="cd01055">
    <property type="entry name" value="Nonheme_Ferritin"/>
    <property type="match status" value="1"/>
</dbReference>
<keyword evidence="3 6" id="KW-0479">Metal-binding</keyword>
<comment type="function">
    <text evidence="7">Iron-storage protein.</text>
</comment>
<dbReference type="Proteomes" id="UP000183245">
    <property type="component" value="Unassembled WGS sequence"/>
</dbReference>
<dbReference type="InterPro" id="IPR009078">
    <property type="entry name" value="Ferritin-like_SF"/>
</dbReference>
<dbReference type="InterPro" id="IPR012347">
    <property type="entry name" value="Ferritin-like"/>
</dbReference>
<evidence type="ECO:0000256" key="7">
    <source>
        <dbReference type="RuleBase" id="RU361145"/>
    </source>
</evidence>
<dbReference type="Gene3D" id="1.20.1260.10">
    <property type="match status" value="1"/>
</dbReference>
<dbReference type="SUPFAM" id="SSF47240">
    <property type="entry name" value="Ferritin-like"/>
    <property type="match status" value="1"/>
</dbReference>
<comment type="catalytic activity">
    <reaction evidence="7">
        <text>4 Fe(2+) + O2 + 6 H2O = 4 iron(III) oxide-hydroxide + 12 H(+)</text>
        <dbReference type="Rhea" id="RHEA:11972"/>
        <dbReference type="ChEBI" id="CHEBI:15377"/>
        <dbReference type="ChEBI" id="CHEBI:15378"/>
        <dbReference type="ChEBI" id="CHEBI:15379"/>
        <dbReference type="ChEBI" id="CHEBI:29033"/>
        <dbReference type="ChEBI" id="CHEBI:78619"/>
        <dbReference type="EC" id="1.16.3.2"/>
    </reaction>
</comment>
<feature type="binding site" evidence="6">
    <location>
        <position position="17"/>
    </location>
    <ligand>
        <name>Fe cation</name>
        <dbReference type="ChEBI" id="CHEBI:24875"/>
        <label>1</label>
    </ligand>
</feature>
<feature type="domain" description="Ferritin-like diiron" evidence="8">
    <location>
        <begin position="1"/>
        <end position="145"/>
    </location>
</feature>
<evidence type="ECO:0000256" key="3">
    <source>
        <dbReference type="ARBA" id="ARBA00022723"/>
    </source>
</evidence>
<sequence length="162" mass="19001">MLPKKLEKELNDQVTYEYDSSWIYLQMEQYFAAQNLDGFAHFFARQAEEEDKHAHKFAGYLVERNSSVTLAALRQPKADYTSVVEVFEEALKHEQFITARIHTLMNVAIETKDEATQVFLQWFLTEQVEEEDTMQTILDRFQIFGSDGASLYLMEQELGKRE</sequence>
<reference evidence="9" key="1">
    <citation type="journal article" date="2016" name="Environ. Microbiol.">
        <title>Genomic resolution of a cold subsurface aquifer community provides metabolic insights for novel microbes adapted to high CO concentrations.</title>
        <authorList>
            <person name="Probst A.J."/>
            <person name="Castelle C.J."/>
            <person name="Singh A."/>
            <person name="Brown C.T."/>
            <person name="Anantharaman K."/>
            <person name="Sharon I."/>
            <person name="Hug L.A."/>
            <person name="Burstein D."/>
            <person name="Emerson J.B."/>
            <person name="Thomas B.C."/>
            <person name="Banfield J.F."/>
        </authorList>
    </citation>
    <scope>NUCLEOTIDE SEQUENCE [LARGE SCALE GENOMIC DNA]</scope>
    <source>
        <strain evidence="9">CG2_30_54_11</strain>
    </source>
</reference>
<dbReference type="GO" id="GO:0004322">
    <property type="term" value="F:ferroxidase activity"/>
    <property type="evidence" value="ECO:0007669"/>
    <property type="project" value="TreeGrafter"/>
</dbReference>
<dbReference type="InterPro" id="IPR041719">
    <property type="entry name" value="Ferritin_prok"/>
</dbReference>
<dbReference type="FunFam" id="1.20.1260.10:FF:000001">
    <property type="entry name" value="Non-heme ferritin"/>
    <property type="match status" value="1"/>
</dbReference>
<feature type="binding site" evidence="6">
    <location>
        <position position="53"/>
    </location>
    <ligand>
        <name>Fe cation</name>
        <dbReference type="ChEBI" id="CHEBI:24875"/>
        <label>1</label>
    </ligand>
</feature>
<evidence type="ECO:0000259" key="8">
    <source>
        <dbReference type="PROSITE" id="PS50905"/>
    </source>
</evidence>
<dbReference type="GO" id="GO:0008199">
    <property type="term" value="F:ferric iron binding"/>
    <property type="evidence" value="ECO:0007669"/>
    <property type="project" value="InterPro"/>
</dbReference>
<comment type="subcellular location">
    <subcellularLocation>
        <location evidence="7">Cytoplasm</location>
    </subcellularLocation>
</comment>
<proteinExistence type="inferred from homology"/>
<dbReference type="GO" id="GO:0006879">
    <property type="term" value="P:intracellular iron ion homeostasis"/>
    <property type="evidence" value="ECO:0007669"/>
    <property type="project" value="UniProtKB-KW"/>
</dbReference>
<dbReference type="EC" id="1.16.3.2" evidence="7"/>
<organism evidence="9 10">
    <name type="scientific">Candidatus Wirthbacteria bacterium CG2_30_54_11</name>
    <dbReference type="NCBI Taxonomy" id="1817892"/>
    <lineage>
        <taxon>Bacteria</taxon>
        <taxon>Candidatus Wirthbacteria</taxon>
    </lineage>
</organism>
<evidence type="ECO:0000256" key="5">
    <source>
        <dbReference type="ARBA" id="ARBA00023004"/>
    </source>
</evidence>
<dbReference type="GO" id="GO:0008198">
    <property type="term" value="F:ferrous iron binding"/>
    <property type="evidence" value="ECO:0007669"/>
    <property type="project" value="TreeGrafter"/>
</dbReference>
<dbReference type="STRING" id="1817892.AUK40_04290"/>
<dbReference type="PROSITE" id="PS50905">
    <property type="entry name" value="FERRITIN_LIKE"/>
    <property type="match status" value="1"/>
</dbReference>
<evidence type="ECO:0000256" key="2">
    <source>
        <dbReference type="ARBA" id="ARBA00022434"/>
    </source>
</evidence>
<dbReference type="InterPro" id="IPR001519">
    <property type="entry name" value="Ferritin"/>
</dbReference>
<dbReference type="PANTHER" id="PTHR11431:SF127">
    <property type="entry name" value="BACTERIAL NON-HEME FERRITIN"/>
    <property type="match status" value="1"/>
</dbReference>
<dbReference type="GO" id="GO:0005829">
    <property type="term" value="C:cytosol"/>
    <property type="evidence" value="ECO:0007669"/>
    <property type="project" value="TreeGrafter"/>
</dbReference>
<evidence type="ECO:0000313" key="9">
    <source>
        <dbReference type="EMBL" id="OIP96942.1"/>
    </source>
</evidence>
<keyword evidence="2 7" id="KW-0409">Iron storage</keyword>
<feature type="binding site" evidence="6">
    <location>
        <position position="94"/>
    </location>
    <ligand>
        <name>Fe cation</name>
        <dbReference type="ChEBI" id="CHEBI:24875"/>
        <label>1</label>
    </ligand>
</feature>
<dbReference type="InterPro" id="IPR009040">
    <property type="entry name" value="Ferritin-like_diiron"/>
</dbReference>
<comment type="caution">
    <text evidence="9">The sequence shown here is derived from an EMBL/GenBank/DDBJ whole genome shotgun (WGS) entry which is preliminary data.</text>
</comment>
<keyword evidence="7" id="KW-0963">Cytoplasm</keyword>
<name>A0A1J5IXE0_9BACT</name>
<dbReference type="PANTHER" id="PTHR11431">
    <property type="entry name" value="FERRITIN"/>
    <property type="match status" value="1"/>
</dbReference>
<gene>
    <name evidence="9" type="ORF">AUK40_04290</name>
</gene>
<dbReference type="EMBL" id="MNZT01000075">
    <property type="protein sequence ID" value="OIP96942.1"/>
    <property type="molecule type" value="Genomic_DNA"/>
</dbReference>
<comment type="similarity">
    <text evidence="1 7">Belongs to the ferritin family. Prokaryotic subfamily.</text>
</comment>
<evidence type="ECO:0000313" key="10">
    <source>
        <dbReference type="Proteomes" id="UP000183245"/>
    </source>
</evidence>
<evidence type="ECO:0000256" key="6">
    <source>
        <dbReference type="PIRSR" id="PIRSR601519-1"/>
    </source>
</evidence>
<feature type="binding site" evidence="6">
    <location>
        <position position="127"/>
    </location>
    <ligand>
        <name>Fe cation</name>
        <dbReference type="ChEBI" id="CHEBI:24875"/>
        <label>1</label>
    </ligand>
</feature>
<dbReference type="GO" id="GO:0006826">
    <property type="term" value="P:iron ion transport"/>
    <property type="evidence" value="ECO:0007669"/>
    <property type="project" value="InterPro"/>
</dbReference>
<keyword evidence="5 6" id="KW-0408">Iron</keyword>
<evidence type="ECO:0000256" key="1">
    <source>
        <dbReference type="ARBA" id="ARBA00006950"/>
    </source>
</evidence>
<dbReference type="AlphaFoldDB" id="A0A1J5IXE0"/>
<protein>
    <recommendedName>
        <fullName evidence="7">Ferritin</fullName>
        <ecNumber evidence="7">1.16.3.2</ecNumber>
    </recommendedName>
</protein>